<sequence>MVPYSERRHRLNGVEVDPVMVAVYHRLLRLVEEKEDLLTAEILFRVYYRLKEHVTNRPSYPPHDTWSEISSYLTNGTVLVGEGA</sequence>
<accession>A0A6M3LWD9</accession>
<proteinExistence type="predicted"/>
<organism evidence="1">
    <name type="scientific">viral metagenome</name>
    <dbReference type="NCBI Taxonomy" id="1070528"/>
    <lineage>
        <taxon>unclassified sequences</taxon>
        <taxon>metagenomes</taxon>
        <taxon>organismal metagenomes</taxon>
    </lineage>
</organism>
<name>A0A6M3LWD9_9ZZZZ</name>
<evidence type="ECO:0000313" key="1">
    <source>
        <dbReference type="EMBL" id="QJA99676.1"/>
    </source>
</evidence>
<dbReference type="EMBL" id="MT143662">
    <property type="protein sequence ID" value="QJA99676.1"/>
    <property type="molecule type" value="Genomic_DNA"/>
</dbReference>
<dbReference type="AlphaFoldDB" id="A0A6M3LWD9"/>
<reference evidence="1" key="1">
    <citation type="submission" date="2020-03" db="EMBL/GenBank/DDBJ databases">
        <title>The deep terrestrial virosphere.</title>
        <authorList>
            <person name="Holmfeldt K."/>
            <person name="Nilsson E."/>
            <person name="Simone D."/>
            <person name="Lopez-Fernandez M."/>
            <person name="Wu X."/>
            <person name="de Brujin I."/>
            <person name="Lundin D."/>
            <person name="Andersson A."/>
            <person name="Bertilsson S."/>
            <person name="Dopson M."/>
        </authorList>
    </citation>
    <scope>NUCLEOTIDE SEQUENCE</scope>
    <source>
        <strain evidence="1">MM171A00921</strain>
    </source>
</reference>
<protein>
    <submittedName>
        <fullName evidence="1">Uncharacterized protein</fullName>
    </submittedName>
</protein>
<gene>
    <name evidence="1" type="ORF">MM171A00921_0008</name>
</gene>